<evidence type="ECO:0000313" key="3">
    <source>
        <dbReference type="Proteomes" id="UP000823674"/>
    </source>
</evidence>
<comment type="caution">
    <text evidence="2">The sequence shown here is derived from an EMBL/GenBank/DDBJ whole genome shotgun (WGS) entry which is preliminary data.</text>
</comment>
<protein>
    <recommendedName>
        <fullName evidence="1">FBD domain-containing protein</fullName>
    </recommendedName>
</protein>
<feature type="domain" description="FBD" evidence="1">
    <location>
        <begin position="249"/>
        <end position="320"/>
    </location>
</feature>
<proteinExistence type="predicted"/>
<dbReference type="EMBL" id="JADBGQ010000008">
    <property type="protein sequence ID" value="KAG5386348.1"/>
    <property type="molecule type" value="Genomic_DNA"/>
</dbReference>
<dbReference type="Proteomes" id="UP000823674">
    <property type="component" value="Chromosome A09"/>
</dbReference>
<dbReference type="PANTHER" id="PTHR31900">
    <property type="entry name" value="F-BOX/RNI SUPERFAMILY PROTEIN-RELATED"/>
    <property type="match status" value="1"/>
</dbReference>
<dbReference type="InterPro" id="IPR032675">
    <property type="entry name" value="LRR_dom_sf"/>
</dbReference>
<dbReference type="InterPro" id="IPR050232">
    <property type="entry name" value="FBL13/AtMIF1-like"/>
</dbReference>
<name>A0ABQ7LIH0_BRACM</name>
<dbReference type="InterPro" id="IPR006566">
    <property type="entry name" value="FBD"/>
</dbReference>
<dbReference type="SUPFAM" id="SSF52047">
    <property type="entry name" value="RNI-like"/>
    <property type="match status" value="1"/>
</dbReference>
<dbReference type="InterPro" id="IPR001810">
    <property type="entry name" value="F-box_dom"/>
</dbReference>
<keyword evidence="3" id="KW-1185">Reference proteome</keyword>
<dbReference type="Pfam" id="PF00646">
    <property type="entry name" value="F-box"/>
    <property type="match status" value="1"/>
</dbReference>
<dbReference type="SMART" id="SM00579">
    <property type="entry name" value="FBD"/>
    <property type="match status" value="1"/>
</dbReference>
<evidence type="ECO:0000259" key="1">
    <source>
        <dbReference type="SMART" id="SM00579"/>
    </source>
</evidence>
<gene>
    <name evidence="2" type="primary">A09p064210.1_BraROA</name>
    <name evidence="2" type="ORF">IGI04_037818</name>
</gene>
<accession>A0ABQ7LIH0</accession>
<reference evidence="2 3" key="1">
    <citation type="submission" date="2021-03" db="EMBL/GenBank/DDBJ databases">
        <authorList>
            <person name="King G.J."/>
            <person name="Bancroft I."/>
            <person name="Baten A."/>
            <person name="Bloomfield J."/>
            <person name="Borpatragohain P."/>
            <person name="He Z."/>
            <person name="Irish N."/>
            <person name="Irwin J."/>
            <person name="Liu K."/>
            <person name="Mauleon R.P."/>
            <person name="Moore J."/>
            <person name="Morris R."/>
            <person name="Ostergaard L."/>
            <person name="Wang B."/>
            <person name="Wells R."/>
        </authorList>
    </citation>
    <scope>NUCLEOTIDE SEQUENCE [LARGE SCALE GENOMIC DNA]</scope>
    <source>
        <strain evidence="2">R-o-18</strain>
        <tissue evidence="2">Leaf</tissue>
    </source>
</reference>
<organism evidence="2 3">
    <name type="scientific">Brassica rapa subsp. trilocularis</name>
    <dbReference type="NCBI Taxonomy" id="1813537"/>
    <lineage>
        <taxon>Eukaryota</taxon>
        <taxon>Viridiplantae</taxon>
        <taxon>Streptophyta</taxon>
        <taxon>Embryophyta</taxon>
        <taxon>Tracheophyta</taxon>
        <taxon>Spermatophyta</taxon>
        <taxon>Magnoliopsida</taxon>
        <taxon>eudicotyledons</taxon>
        <taxon>Gunneridae</taxon>
        <taxon>Pentapetalae</taxon>
        <taxon>rosids</taxon>
        <taxon>malvids</taxon>
        <taxon>Brassicales</taxon>
        <taxon>Brassicaceae</taxon>
        <taxon>Brassiceae</taxon>
        <taxon>Brassica</taxon>
    </lineage>
</organism>
<dbReference type="PANTHER" id="PTHR31900:SF34">
    <property type="entry name" value="EMB|CAB62440.1-RELATED"/>
    <property type="match status" value="1"/>
</dbReference>
<dbReference type="InterPro" id="IPR036047">
    <property type="entry name" value="F-box-like_dom_sf"/>
</dbReference>
<sequence length="330" mass="37561">MDMISQLTDDLLIRILSRVPTKHVMATCCLSKRWLRLWSLVPKLDYADSSYSNENYATFTQFVYRSLMSNKAPVLETLDLNLGSKCQAIDVGNWIETAVVCHRVQAIIAIIRPSNERGTMISLPSSMYTCETLETLELYDCFRLDVPFSVRLPSLKTLKLVDVDYADNKVSSLTSSGGPRNVFNLCVSIAPPLTYLGPPLLTRLLSGCPNLDFLLVHHDNLDVALMEHQLEFTSIETPESWKRPSSVPECFLHSFEIFEWEGYKGRRGDLDMATYVITNATRLKKSNFSSQPHDDSETDRIKRDLNSLQAASPHLMFLSQERNKRQRVET</sequence>
<dbReference type="Gene3D" id="3.80.10.10">
    <property type="entry name" value="Ribonuclease Inhibitor"/>
    <property type="match status" value="1"/>
</dbReference>
<dbReference type="SUPFAM" id="SSF81383">
    <property type="entry name" value="F-box domain"/>
    <property type="match status" value="1"/>
</dbReference>
<dbReference type="Pfam" id="PF08387">
    <property type="entry name" value="FBD"/>
    <property type="match status" value="1"/>
</dbReference>
<evidence type="ECO:0000313" key="2">
    <source>
        <dbReference type="EMBL" id="KAG5386348.1"/>
    </source>
</evidence>